<feature type="compositionally biased region" description="Polar residues" evidence="1">
    <location>
        <begin position="238"/>
        <end position="266"/>
    </location>
</feature>
<feature type="compositionally biased region" description="Polar residues" evidence="1">
    <location>
        <begin position="196"/>
        <end position="207"/>
    </location>
</feature>
<dbReference type="InterPro" id="IPR044822">
    <property type="entry name" value="Myb_DNA-bind_4"/>
</dbReference>
<evidence type="ECO:0000256" key="1">
    <source>
        <dbReference type="SAM" id="MobiDB-lite"/>
    </source>
</evidence>
<organism evidence="3 4">
    <name type="scientific">Merluccius polli</name>
    <name type="common">Benguela hake</name>
    <name type="synonym">Merluccius cadenati</name>
    <dbReference type="NCBI Taxonomy" id="89951"/>
    <lineage>
        <taxon>Eukaryota</taxon>
        <taxon>Metazoa</taxon>
        <taxon>Chordata</taxon>
        <taxon>Craniata</taxon>
        <taxon>Vertebrata</taxon>
        <taxon>Euteleostomi</taxon>
        <taxon>Actinopterygii</taxon>
        <taxon>Neopterygii</taxon>
        <taxon>Teleostei</taxon>
        <taxon>Neoteleostei</taxon>
        <taxon>Acanthomorphata</taxon>
        <taxon>Zeiogadaria</taxon>
        <taxon>Gadariae</taxon>
        <taxon>Gadiformes</taxon>
        <taxon>Gadoidei</taxon>
        <taxon>Merlucciidae</taxon>
        <taxon>Merluccius</taxon>
    </lineage>
</organism>
<dbReference type="Pfam" id="PF13837">
    <property type="entry name" value="Myb_DNA-bind_4"/>
    <property type="match status" value="1"/>
</dbReference>
<gene>
    <name evidence="3" type="ORF">N1851_018650</name>
</gene>
<dbReference type="PANTHER" id="PTHR31025:SF9">
    <property type="entry name" value="SI:DKEY-286J15.1"/>
    <property type="match status" value="1"/>
</dbReference>
<name>A0AA47MN99_MERPO</name>
<dbReference type="Proteomes" id="UP001174136">
    <property type="component" value="Unassembled WGS sequence"/>
</dbReference>
<evidence type="ECO:0000259" key="2">
    <source>
        <dbReference type="Pfam" id="PF13837"/>
    </source>
</evidence>
<dbReference type="AlphaFoldDB" id="A0AA47MN99"/>
<proteinExistence type="predicted"/>
<evidence type="ECO:0000313" key="3">
    <source>
        <dbReference type="EMBL" id="KAK0143224.1"/>
    </source>
</evidence>
<accession>A0AA47MN99</accession>
<comment type="caution">
    <text evidence="3">The sequence shown here is derived from an EMBL/GenBank/DDBJ whole genome shotgun (WGS) entry which is preliminary data.</text>
</comment>
<feature type="region of interest" description="Disordered" evidence="1">
    <location>
        <begin position="195"/>
        <end position="266"/>
    </location>
</feature>
<keyword evidence="4" id="KW-1185">Reference proteome</keyword>
<reference evidence="3" key="1">
    <citation type="journal article" date="2023" name="Front. Mar. Sci.">
        <title>A new Merluccius polli reference genome to investigate the effects of global change in West African waters.</title>
        <authorList>
            <person name="Mateo J.L."/>
            <person name="Blanco-Fernandez C."/>
            <person name="Garcia-Vazquez E."/>
            <person name="Machado-Schiaffino G."/>
        </authorList>
    </citation>
    <scope>NUCLEOTIDE SEQUENCE</scope>
    <source>
        <strain evidence="3">C29</strain>
        <tissue evidence="3">Fin</tissue>
    </source>
</reference>
<sequence>MEVQLKPRWWQEVEVQLKPRWWQEVEVQLKPRWWQEVEVQLKDEVQVSHCMTSGRSHYLLHPPTSSSPTSIFILFLLLQPSPLSIPHFFSILPPLSKPKTPTWQNGTACQPTRAGDGQEGDFSLSKDLRCRLIRNTVTSMIAIKRATEDDFNYPCNRELTVMAKRIIGYYPMLKDISANSGAEWESLKKQLLKRVQNVTTPKKQQGATPLRKKTRRLSFQTRQESSTDKTDESTTSTMISERSTPPRCSTPEVEQSETSDSLQSQARHYKTLQDMYKKQARPNKKDVAQLLDLEFQSRRAFIDSDVTKEQDRPVKILEAYPCFGELDHFYGVFKKIMRPPLLDKVKHSIDLMKALPTMFPSPVAPPKKLGHVSEALLHILEEQTEKMIKMRCQNEILFTGAKHSATVGWRIILEKMGLGGKVQPHQAKKKWDSLKKKYKDCKYPGTGEGTSGKPTAANWPWFVLMDEALGQRPSIAPPVLIASIPEDTPGPSAVQGDQQGGEDEEEEEEEEEESQPGPKRKRRREDDLLSLMKEDMKMQREAEERREKESKERMERLFSLLEKIPTEDPNTFLQTRPLSSPVIVVCETNCILAIGTLPVLIYPKEDIESSVMYLMARYYIFHLTYPKCIATLLSVLQTEVLLDAIHDQDMTSSYKKAIGEWKKFLA</sequence>
<feature type="region of interest" description="Disordered" evidence="1">
    <location>
        <begin position="481"/>
        <end position="551"/>
    </location>
</feature>
<evidence type="ECO:0000313" key="4">
    <source>
        <dbReference type="Proteomes" id="UP001174136"/>
    </source>
</evidence>
<feature type="compositionally biased region" description="Acidic residues" evidence="1">
    <location>
        <begin position="500"/>
        <end position="514"/>
    </location>
</feature>
<dbReference type="PANTHER" id="PTHR31025">
    <property type="entry name" value="SI:CH211-196P9.1-RELATED"/>
    <property type="match status" value="1"/>
</dbReference>
<dbReference type="Gene3D" id="1.10.10.60">
    <property type="entry name" value="Homeodomain-like"/>
    <property type="match status" value="1"/>
</dbReference>
<feature type="domain" description="Myb/SANT-like DNA-binding" evidence="2">
    <location>
        <begin position="381"/>
        <end position="467"/>
    </location>
</feature>
<dbReference type="EMBL" id="JAOPHQ010003426">
    <property type="protein sequence ID" value="KAK0143224.1"/>
    <property type="molecule type" value="Genomic_DNA"/>
</dbReference>
<feature type="compositionally biased region" description="Basic and acidic residues" evidence="1">
    <location>
        <begin position="524"/>
        <end position="551"/>
    </location>
</feature>
<protein>
    <recommendedName>
        <fullName evidence="2">Myb/SANT-like DNA-binding domain-containing protein</fullName>
    </recommendedName>
</protein>